<accession>A0AAU6MX43</accession>
<dbReference type="EMBL" id="OR885926">
    <property type="protein sequence ID" value="WVX90848.1"/>
    <property type="molecule type" value="Genomic_DNA"/>
</dbReference>
<gene>
    <name evidence="1" type="ORF">184DA_11</name>
    <name evidence="2" type="ORF">184DA_244</name>
</gene>
<protein>
    <submittedName>
        <fullName evidence="1">Uncharacterized protein</fullName>
    </submittedName>
</protein>
<evidence type="ECO:0000313" key="2">
    <source>
        <dbReference type="EMBL" id="WVX90848.1"/>
    </source>
</evidence>
<organism evidence="1">
    <name type="scientific">Staphylococcus phage 184DA</name>
    <dbReference type="NCBI Taxonomy" id="3110532"/>
    <lineage>
        <taxon>Viruses</taxon>
        <taxon>Duplodnaviria</taxon>
        <taxon>Heunggongvirae</taxon>
        <taxon>Uroviricota</taxon>
        <taxon>Caudoviricetes</taxon>
    </lineage>
</organism>
<proteinExistence type="predicted"/>
<reference evidence="1" key="1">
    <citation type="submission" date="2023-11" db="EMBL/GenBank/DDBJ databases">
        <title>Characterization of a newly isolated phage infecting non-aureus staphylococci isolated from bovine mastitis.</title>
        <authorList>
            <person name="Wanecka A."/>
            <person name="Marynowska M."/>
            <person name="Wesolowski W."/>
            <person name="Bloch S."/>
            <person name="Nejman-Falenczyk B."/>
            <person name="Neumann J."/>
            <person name="Krol J."/>
            <person name="Florek M."/>
            <person name="Ulanicki K."/>
            <person name="Napierala A."/>
            <person name="Twardon J."/>
            <person name="Wolska B."/>
            <person name="Porebska J."/>
            <person name="Ziubrzycka A."/>
            <person name="Czeretowicz I."/>
            <person name="Benisz M."/>
        </authorList>
    </citation>
    <scope>NUCLEOTIDE SEQUENCE</scope>
</reference>
<evidence type="ECO:0000313" key="1">
    <source>
        <dbReference type="EMBL" id="WVX90617.1"/>
    </source>
</evidence>
<dbReference type="EMBL" id="OR885926">
    <property type="protein sequence ID" value="WVX90617.1"/>
    <property type="molecule type" value="Genomic_DNA"/>
</dbReference>
<sequence>MNEQTIIEVTYLISKDSYTLKGKTEIEEDLKDNLETLYMYEDIQTEEELNDLIEAIPNNFDYVMNYVCDLMELDYKYLEV</sequence>
<name>A0AAU6MX43_9CAUD</name>